<organism evidence="4 5">
    <name type="scientific">Halomicrobium mukohataei</name>
    <dbReference type="NCBI Taxonomy" id="57705"/>
    <lineage>
        <taxon>Archaea</taxon>
        <taxon>Methanobacteriati</taxon>
        <taxon>Methanobacteriota</taxon>
        <taxon>Stenosarchaea group</taxon>
        <taxon>Halobacteria</taxon>
        <taxon>Halobacteriales</taxon>
        <taxon>Haloarculaceae</taxon>
        <taxon>Halomicrobium</taxon>
    </lineage>
</organism>
<name>A0A4D6KHZ9_9EURY</name>
<dbReference type="InterPro" id="IPR001845">
    <property type="entry name" value="HTH_ArsR_DNA-bd_dom"/>
</dbReference>
<dbReference type="InterPro" id="IPR036390">
    <property type="entry name" value="WH_DNA-bd_sf"/>
</dbReference>
<reference evidence="4 5" key="1">
    <citation type="submission" date="2019-04" db="EMBL/GenBank/DDBJ databases">
        <title>Complete genome sequence of Arthrobacter sp. ZXY-2 associated with effective atrazine degradation and salt adaptation.</title>
        <authorList>
            <person name="Zhao X."/>
        </authorList>
    </citation>
    <scope>NUCLEOTIDE SEQUENCE [LARGE SCALE GENOMIC DNA]</scope>
    <source>
        <strain evidence="5">ZP60</strain>
    </source>
</reference>
<feature type="compositionally biased region" description="Polar residues" evidence="1">
    <location>
        <begin position="160"/>
        <end position="171"/>
    </location>
</feature>
<dbReference type="GeneID" id="42178730"/>
<feature type="region of interest" description="Disordered" evidence="1">
    <location>
        <begin position="151"/>
        <end position="171"/>
    </location>
</feature>
<dbReference type="SMART" id="SM00418">
    <property type="entry name" value="HTH_ARSR"/>
    <property type="match status" value="1"/>
</dbReference>
<dbReference type="EMBL" id="CP039375">
    <property type="protein sequence ID" value="QCD65453.1"/>
    <property type="molecule type" value="Genomic_DNA"/>
</dbReference>
<dbReference type="OMA" id="VICAGDE"/>
<reference evidence="4 5" key="2">
    <citation type="submission" date="2019-04" db="EMBL/GenBank/DDBJ databases">
        <authorList>
            <person name="Yang S."/>
            <person name="Wei W."/>
        </authorList>
    </citation>
    <scope>NUCLEOTIDE SEQUENCE [LARGE SCALE GENOMIC DNA]</scope>
    <source>
        <strain evidence="5">ZP60</strain>
    </source>
</reference>
<evidence type="ECO:0000259" key="3">
    <source>
        <dbReference type="SMART" id="SM00418"/>
    </source>
</evidence>
<keyword evidence="2" id="KW-0472">Membrane</keyword>
<keyword evidence="2" id="KW-0812">Transmembrane</keyword>
<dbReference type="KEGG" id="halz:E5139_07300"/>
<dbReference type="Pfam" id="PF12840">
    <property type="entry name" value="HTH_20"/>
    <property type="match status" value="1"/>
</dbReference>
<proteinExistence type="predicted"/>
<dbReference type="CDD" id="cd00090">
    <property type="entry name" value="HTH_ARSR"/>
    <property type="match status" value="1"/>
</dbReference>
<dbReference type="InterPro" id="IPR056525">
    <property type="entry name" value="HVO_1552_C"/>
</dbReference>
<sequence>MSLLPSKDPAVTDADPRVISVDSDDADDVLSALSAATARKLLAELHEEPAPPGELADRVDTSLQNAQYHLEKLETAGAVEVADTAYSEKGREMDVYAPADQPLVICAGDEQETSGLRSAVTSLLGGVAVVGVLSLFVQELLGRSLLGSGVQEGSAGTGQPGSSYLPSGSAGSVTESAGQVAADGGTVAQSGAQAAVNAVPPGAAFFAGGCVVLLGVFAAWHFGR</sequence>
<dbReference type="Proteomes" id="UP000297053">
    <property type="component" value="Chromosome"/>
</dbReference>
<dbReference type="InterPro" id="IPR036388">
    <property type="entry name" value="WH-like_DNA-bd_sf"/>
</dbReference>
<evidence type="ECO:0000256" key="1">
    <source>
        <dbReference type="SAM" id="MobiDB-lite"/>
    </source>
</evidence>
<feature type="transmembrane region" description="Helical" evidence="2">
    <location>
        <begin position="203"/>
        <end position="222"/>
    </location>
</feature>
<evidence type="ECO:0000313" key="5">
    <source>
        <dbReference type="Proteomes" id="UP000297053"/>
    </source>
</evidence>
<evidence type="ECO:0000313" key="4">
    <source>
        <dbReference type="EMBL" id="QCD65453.1"/>
    </source>
</evidence>
<feature type="domain" description="HTH arsR-type" evidence="3">
    <location>
        <begin position="28"/>
        <end position="112"/>
    </location>
</feature>
<dbReference type="AlphaFoldDB" id="A0A4D6KHZ9"/>
<dbReference type="InterPro" id="IPR011991">
    <property type="entry name" value="ArsR-like_HTH"/>
</dbReference>
<dbReference type="Pfam" id="PF24267">
    <property type="entry name" value="HVO_1552_C"/>
    <property type="match status" value="1"/>
</dbReference>
<dbReference type="Gene3D" id="1.10.10.10">
    <property type="entry name" value="Winged helix-like DNA-binding domain superfamily/Winged helix DNA-binding domain"/>
    <property type="match status" value="1"/>
</dbReference>
<protein>
    <submittedName>
        <fullName evidence="4">Winged helix-turn-helix transcriptional regulator</fullName>
    </submittedName>
</protein>
<dbReference type="RefSeq" id="WP_015761805.1">
    <property type="nucleotide sequence ID" value="NZ_CP039375.1"/>
</dbReference>
<gene>
    <name evidence="4" type="ORF">E5139_07300</name>
</gene>
<dbReference type="GO" id="GO:0003700">
    <property type="term" value="F:DNA-binding transcription factor activity"/>
    <property type="evidence" value="ECO:0007669"/>
    <property type="project" value="InterPro"/>
</dbReference>
<dbReference type="SUPFAM" id="SSF46785">
    <property type="entry name" value="Winged helix' DNA-binding domain"/>
    <property type="match status" value="1"/>
</dbReference>
<evidence type="ECO:0000256" key="2">
    <source>
        <dbReference type="SAM" id="Phobius"/>
    </source>
</evidence>
<accession>A0A4D6KHZ9</accession>
<keyword evidence="2" id="KW-1133">Transmembrane helix</keyword>